<dbReference type="Proteomes" id="UP000515146">
    <property type="component" value="Unplaced"/>
</dbReference>
<evidence type="ECO:0000313" key="2">
    <source>
        <dbReference type="RefSeq" id="XP_027197259.1"/>
    </source>
</evidence>
<name>A0A6P6XZ36_DERPT</name>
<dbReference type="InterPro" id="IPR045860">
    <property type="entry name" value="Snake_toxin-like_sf"/>
</dbReference>
<accession>A0A6P6XZ36</accession>
<dbReference type="SUPFAM" id="SSF57302">
    <property type="entry name" value="Snake toxin-like"/>
    <property type="match status" value="1"/>
</dbReference>
<dbReference type="InParanoid" id="A0A6P6XZ36"/>
<keyword evidence="1" id="KW-1185">Reference proteome</keyword>
<reference evidence="2" key="1">
    <citation type="submission" date="2025-08" db="UniProtKB">
        <authorList>
            <consortium name="RefSeq"/>
        </authorList>
    </citation>
    <scope>IDENTIFICATION</scope>
    <source>
        <strain evidence="2">Airmid</strain>
    </source>
</reference>
<protein>
    <submittedName>
        <fullName evidence="2">Uncharacterized protein LOC113791657</fullName>
    </submittedName>
</protein>
<organism evidence="1 2">
    <name type="scientific">Dermatophagoides pteronyssinus</name>
    <name type="common">European house dust mite</name>
    <dbReference type="NCBI Taxonomy" id="6956"/>
    <lineage>
        <taxon>Eukaryota</taxon>
        <taxon>Metazoa</taxon>
        <taxon>Ecdysozoa</taxon>
        <taxon>Arthropoda</taxon>
        <taxon>Chelicerata</taxon>
        <taxon>Arachnida</taxon>
        <taxon>Acari</taxon>
        <taxon>Acariformes</taxon>
        <taxon>Sarcoptiformes</taxon>
        <taxon>Astigmata</taxon>
        <taxon>Psoroptidia</taxon>
        <taxon>Analgoidea</taxon>
        <taxon>Pyroglyphidae</taxon>
        <taxon>Dermatophagoidinae</taxon>
        <taxon>Dermatophagoides</taxon>
    </lineage>
</organism>
<dbReference type="OrthoDB" id="6489754at2759"/>
<dbReference type="GeneID" id="113791657"/>
<dbReference type="AlphaFoldDB" id="A0A6P6XZ36"/>
<gene>
    <name evidence="2" type="primary">LOC113791657</name>
</gene>
<dbReference type="KEGG" id="dpte:113791657"/>
<proteinExistence type="predicted"/>
<dbReference type="CDD" id="cd00117">
    <property type="entry name" value="TFP"/>
    <property type="match status" value="1"/>
</dbReference>
<sequence>MYTLSYMPLNPSTTFESFSNFGKCSLMLKLLTIIWMLIIPSLIIMATSTSAALSRMNSEVITGNIGVDVSEMLLVSNLSCFVCTTIDDINCKYLNETINRIHRQQQKEIGGNTGNDDNSMMGFDSDTSGYLNHDHHHHNPNHNHYTLESILSSDSSSYDVLATASSSNDGHTTTNNAGHKNPNLMNEFRADCTPNEQYCVVIRLGVSAPDNVQEFNFFALKRGCAEQCTDGCFIIGNGEKTKLSICASCCRSNYCNLGNSAITFNHHSSQWFSTIIIISLLLLMMI</sequence>
<evidence type="ECO:0000313" key="1">
    <source>
        <dbReference type="Proteomes" id="UP000515146"/>
    </source>
</evidence>
<dbReference type="RefSeq" id="XP_027197259.1">
    <property type="nucleotide sequence ID" value="XM_027341458.1"/>
</dbReference>